<reference evidence="5" key="1">
    <citation type="submission" date="2020-08" db="EMBL/GenBank/DDBJ databases">
        <title>Plant Genome Project.</title>
        <authorList>
            <person name="Zhang R.-G."/>
        </authorList>
    </citation>
    <scope>NUCLEOTIDE SEQUENCE</scope>
    <source>
        <strain evidence="5">WSP0</strain>
        <tissue evidence="5">Leaf</tissue>
    </source>
</reference>
<dbReference type="Gene3D" id="3.40.1210.10">
    <property type="entry name" value="Survival protein SurE-like phosphatase/nucleotidase"/>
    <property type="match status" value="1"/>
</dbReference>
<dbReference type="PANTHER" id="PTHR30457">
    <property type="entry name" value="5'-NUCLEOTIDASE SURE"/>
    <property type="match status" value="1"/>
</dbReference>
<dbReference type="InterPro" id="IPR036523">
    <property type="entry name" value="SurE-like_sf"/>
</dbReference>
<organism evidence="5 6">
    <name type="scientific">Rhododendron griersonianum</name>
    <dbReference type="NCBI Taxonomy" id="479676"/>
    <lineage>
        <taxon>Eukaryota</taxon>
        <taxon>Viridiplantae</taxon>
        <taxon>Streptophyta</taxon>
        <taxon>Embryophyta</taxon>
        <taxon>Tracheophyta</taxon>
        <taxon>Spermatophyta</taxon>
        <taxon>Magnoliopsida</taxon>
        <taxon>eudicotyledons</taxon>
        <taxon>Gunneridae</taxon>
        <taxon>Pentapetalae</taxon>
        <taxon>asterids</taxon>
        <taxon>Ericales</taxon>
        <taxon>Ericaceae</taxon>
        <taxon>Ericoideae</taxon>
        <taxon>Rhodoreae</taxon>
        <taxon>Rhododendron</taxon>
    </lineage>
</organism>
<evidence type="ECO:0000256" key="3">
    <source>
        <dbReference type="ARBA" id="ARBA00022801"/>
    </source>
</evidence>
<accession>A0AAV6KRI8</accession>
<dbReference type="Pfam" id="PF01975">
    <property type="entry name" value="SurE"/>
    <property type="match status" value="1"/>
</dbReference>
<evidence type="ECO:0000313" key="6">
    <source>
        <dbReference type="Proteomes" id="UP000823749"/>
    </source>
</evidence>
<keyword evidence="2" id="KW-0479">Metal-binding</keyword>
<comment type="similarity">
    <text evidence="1">Belongs to the SurE nucleotidase family.</text>
</comment>
<protein>
    <recommendedName>
        <fullName evidence="4">Survival protein SurE-like phosphatase/nucleotidase domain-containing protein</fullName>
    </recommendedName>
</protein>
<proteinExistence type="inferred from homology"/>
<dbReference type="Proteomes" id="UP000823749">
    <property type="component" value="Chromosome 4"/>
</dbReference>
<dbReference type="GO" id="GO:0046872">
    <property type="term" value="F:metal ion binding"/>
    <property type="evidence" value="ECO:0007669"/>
    <property type="project" value="UniProtKB-KW"/>
</dbReference>
<feature type="domain" description="Survival protein SurE-like phosphatase/nucleotidase" evidence="4">
    <location>
        <begin position="13"/>
        <end position="80"/>
    </location>
</feature>
<gene>
    <name evidence="5" type="ORF">RHGRI_012334</name>
</gene>
<dbReference type="PANTHER" id="PTHR30457:SF0">
    <property type="entry name" value="PHOSPHATASE, PUTATIVE (AFU_ORTHOLOGUE AFUA_4G01070)-RELATED"/>
    <property type="match status" value="1"/>
</dbReference>
<dbReference type="GO" id="GO:0005829">
    <property type="term" value="C:cytosol"/>
    <property type="evidence" value="ECO:0007669"/>
    <property type="project" value="TreeGrafter"/>
</dbReference>
<evidence type="ECO:0000259" key="4">
    <source>
        <dbReference type="Pfam" id="PF01975"/>
    </source>
</evidence>
<sequence>MEQTADAGYRPTIMVTNDDGIDAPGLQALVRVLVSTGRYEVQVCAPDSEKSAVSHSITWRTAVSVQQVNINGATAFAVSG</sequence>
<evidence type="ECO:0000256" key="1">
    <source>
        <dbReference type="ARBA" id="ARBA00011062"/>
    </source>
</evidence>
<dbReference type="GO" id="GO:0008252">
    <property type="term" value="F:nucleotidase activity"/>
    <property type="evidence" value="ECO:0007669"/>
    <property type="project" value="InterPro"/>
</dbReference>
<evidence type="ECO:0000256" key="2">
    <source>
        <dbReference type="ARBA" id="ARBA00022723"/>
    </source>
</evidence>
<dbReference type="EMBL" id="JACTNZ010000004">
    <property type="protein sequence ID" value="KAG5554739.1"/>
    <property type="molecule type" value="Genomic_DNA"/>
</dbReference>
<keyword evidence="6" id="KW-1185">Reference proteome</keyword>
<dbReference type="InterPro" id="IPR002828">
    <property type="entry name" value="SurE-like_Pase/nucleotidase"/>
</dbReference>
<keyword evidence="3" id="KW-0378">Hydrolase</keyword>
<evidence type="ECO:0000313" key="5">
    <source>
        <dbReference type="EMBL" id="KAG5554739.1"/>
    </source>
</evidence>
<dbReference type="InterPro" id="IPR030048">
    <property type="entry name" value="SurE"/>
</dbReference>
<name>A0AAV6KRI8_9ERIC</name>
<comment type="caution">
    <text evidence="5">The sequence shown here is derived from an EMBL/GenBank/DDBJ whole genome shotgun (WGS) entry which is preliminary data.</text>
</comment>
<dbReference type="SUPFAM" id="SSF64167">
    <property type="entry name" value="SurE-like"/>
    <property type="match status" value="1"/>
</dbReference>
<dbReference type="AlphaFoldDB" id="A0AAV6KRI8"/>